<dbReference type="AlphaFoldDB" id="A0AAV4RCR7"/>
<organism evidence="1 2">
    <name type="scientific">Caerostris extrusa</name>
    <name type="common">Bark spider</name>
    <name type="synonym">Caerostris bankana</name>
    <dbReference type="NCBI Taxonomy" id="172846"/>
    <lineage>
        <taxon>Eukaryota</taxon>
        <taxon>Metazoa</taxon>
        <taxon>Ecdysozoa</taxon>
        <taxon>Arthropoda</taxon>
        <taxon>Chelicerata</taxon>
        <taxon>Arachnida</taxon>
        <taxon>Araneae</taxon>
        <taxon>Araneomorphae</taxon>
        <taxon>Entelegynae</taxon>
        <taxon>Araneoidea</taxon>
        <taxon>Araneidae</taxon>
        <taxon>Caerostris</taxon>
    </lineage>
</organism>
<comment type="caution">
    <text evidence="1">The sequence shown here is derived from an EMBL/GenBank/DDBJ whole genome shotgun (WGS) entry which is preliminary data.</text>
</comment>
<reference evidence="1 2" key="1">
    <citation type="submission" date="2021-06" db="EMBL/GenBank/DDBJ databases">
        <title>Caerostris extrusa draft genome.</title>
        <authorList>
            <person name="Kono N."/>
            <person name="Arakawa K."/>
        </authorList>
    </citation>
    <scope>NUCLEOTIDE SEQUENCE [LARGE SCALE GENOMIC DNA]</scope>
</reference>
<sequence length="142" mass="16133">MPALKDMDLLQKRVLSPCFVLIEGGSSFIGRRLNCVTNYTPAWDNPSGAQAFCEKTLNYLYIRLPLMGHFISIWETMDLAFTPPPSILLILRLPIYPFIHNTPFHPPSLTPFPPPKFSSLFPSLAHSFFSGIKNDRLFGRSY</sequence>
<keyword evidence="2" id="KW-1185">Reference proteome</keyword>
<protein>
    <submittedName>
        <fullName evidence="1">Uncharacterized protein</fullName>
    </submittedName>
</protein>
<proteinExistence type="predicted"/>
<evidence type="ECO:0000313" key="1">
    <source>
        <dbReference type="EMBL" id="GIY18809.1"/>
    </source>
</evidence>
<evidence type="ECO:0000313" key="2">
    <source>
        <dbReference type="Proteomes" id="UP001054945"/>
    </source>
</evidence>
<gene>
    <name evidence="1" type="ORF">CEXT_586331</name>
</gene>
<dbReference type="Proteomes" id="UP001054945">
    <property type="component" value="Unassembled WGS sequence"/>
</dbReference>
<dbReference type="EMBL" id="BPLR01007679">
    <property type="protein sequence ID" value="GIY18809.1"/>
    <property type="molecule type" value="Genomic_DNA"/>
</dbReference>
<accession>A0AAV4RCR7</accession>
<name>A0AAV4RCR7_CAEEX</name>